<keyword evidence="2" id="KW-1185">Reference proteome</keyword>
<dbReference type="EMBL" id="VUJU01000448">
    <property type="protein sequence ID" value="KAF0770353.1"/>
    <property type="molecule type" value="Genomic_DNA"/>
</dbReference>
<dbReference type="AlphaFoldDB" id="A0A6G0ZHH7"/>
<organism evidence="1 2">
    <name type="scientific">Aphis craccivora</name>
    <name type="common">Cowpea aphid</name>
    <dbReference type="NCBI Taxonomy" id="307492"/>
    <lineage>
        <taxon>Eukaryota</taxon>
        <taxon>Metazoa</taxon>
        <taxon>Ecdysozoa</taxon>
        <taxon>Arthropoda</taxon>
        <taxon>Hexapoda</taxon>
        <taxon>Insecta</taxon>
        <taxon>Pterygota</taxon>
        <taxon>Neoptera</taxon>
        <taxon>Paraneoptera</taxon>
        <taxon>Hemiptera</taxon>
        <taxon>Sternorrhyncha</taxon>
        <taxon>Aphidomorpha</taxon>
        <taxon>Aphidoidea</taxon>
        <taxon>Aphididae</taxon>
        <taxon>Aphidini</taxon>
        <taxon>Aphis</taxon>
        <taxon>Aphis</taxon>
    </lineage>
</organism>
<proteinExistence type="predicted"/>
<accession>A0A6G0ZHH7</accession>
<evidence type="ECO:0000313" key="1">
    <source>
        <dbReference type="EMBL" id="KAF0770353.1"/>
    </source>
</evidence>
<protein>
    <submittedName>
        <fullName evidence="1">Uncharacterized protein</fullName>
    </submittedName>
</protein>
<comment type="caution">
    <text evidence="1">The sequence shown here is derived from an EMBL/GenBank/DDBJ whole genome shotgun (WGS) entry which is preliminary data.</text>
</comment>
<sequence>MSLLNNPHQDFWKFSILNSIQSFMNRALIEEKHSFQQGLSAVTCN</sequence>
<name>A0A6G0ZHH7_APHCR</name>
<reference evidence="1 2" key="1">
    <citation type="submission" date="2019-08" db="EMBL/GenBank/DDBJ databases">
        <title>Whole genome of Aphis craccivora.</title>
        <authorList>
            <person name="Voronova N.V."/>
            <person name="Shulinski R.S."/>
            <person name="Bandarenka Y.V."/>
            <person name="Zhorov D.G."/>
            <person name="Warner D."/>
        </authorList>
    </citation>
    <scope>NUCLEOTIDE SEQUENCE [LARGE SCALE GENOMIC DNA]</scope>
    <source>
        <strain evidence="1">180601</strain>
        <tissue evidence="1">Whole Body</tissue>
    </source>
</reference>
<gene>
    <name evidence="1" type="ORF">FWK35_00007649</name>
</gene>
<dbReference type="Proteomes" id="UP000478052">
    <property type="component" value="Unassembled WGS sequence"/>
</dbReference>
<evidence type="ECO:0000313" key="2">
    <source>
        <dbReference type="Proteomes" id="UP000478052"/>
    </source>
</evidence>